<evidence type="ECO:0000313" key="2">
    <source>
        <dbReference type="Proteomes" id="UP000503264"/>
    </source>
</evidence>
<keyword evidence="1" id="KW-0282">Flagellum</keyword>
<evidence type="ECO:0000313" key="1">
    <source>
        <dbReference type="EMBL" id="QCD44614.1"/>
    </source>
</evidence>
<dbReference type="RefSeq" id="WP_169777611.1">
    <property type="nucleotide sequence ID" value="NZ_CP012542.1"/>
</dbReference>
<organism evidence="1 2">
    <name type="scientific">Campylobacter mucosalis CCUG 21559</name>
    <dbReference type="NCBI Taxonomy" id="1032067"/>
    <lineage>
        <taxon>Bacteria</taxon>
        <taxon>Pseudomonadati</taxon>
        <taxon>Campylobacterota</taxon>
        <taxon>Epsilonproteobacteria</taxon>
        <taxon>Campylobacterales</taxon>
        <taxon>Campylobacteraceae</taxon>
        <taxon>Campylobacter</taxon>
    </lineage>
</organism>
<keyword evidence="1" id="KW-0969">Cilium</keyword>
<dbReference type="AlphaFoldDB" id="A0A6G5QG70"/>
<dbReference type="Proteomes" id="UP000503264">
    <property type="component" value="Chromosome"/>
</dbReference>
<dbReference type="EMBL" id="CP012542">
    <property type="protein sequence ID" value="QCD44614.1"/>
    <property type="molecule type" value="Genomic_DNA"/>
</dbReference>
<reference evidence="1 2" key="1">
    <citation type="submission" date="2016-07" db="EMBL/GenBank/DDBJ databases">
        <title>Comparative genomics of the Campylobacter concisus group.</title>
        <authorList>
            <person name="Miller W.G."/>
            <person name="Yee E."/>
            <person name="Chapman M.H."/>
            <person name="Huynh S."/>
            <person name="Bono J.L."/>
            <person name="On S.L.W."/>
            <person name="StLeger J."/>
            <person name="Foster G."/>
            <person name="Parker C.T."/>
        </authorList>
    </citation>
    <scope>NUCLEOTIDE SEQUENCE [LARGE SCALE GENOMIC DNA]</scope>
    <source>
        <strain evidence="1 2">CCUG 21559</strain>
    </source>
</reference>
<protein>
    <submittedName>
        <fullName evidence="1">Flagellar-associated protein FlgQ</fullName>
    </submittedName>
</protein>
<keyword evidence="1" id="KW-0966">Cell projection</keyword>
<accession>A0A6G5QG70</accession>
<proteinExistence type="predicted"/>
<keyword evidence="2" id="KW-1185">Reference proteome</keyword>
<name>A0A6G5QG70_9BACT</name>
<sequence>MARSLFILVFLLSFVSGEQFIFSALLDTKDGVVRSENISIVRSKIELKSPKFYRICEIETSFDINNSDDFFSNYKSEIFECFFLNGAKVSSAIKKSGDFVTKNTTISILPIRFIINFKPNSVIISTLKYKAK</sequence>
<gene>
    <name evidence="1" type="primary">flgQ</name>
    <name evidence="1" type="ORF">CMUC_0819</name>
</gene>